<accession>A0A4Q4QYI9</accession>
<feature type="chain" id="PRO_5020959220" description="Ig-like domain-containing protein" evidence="1">
    <location>
        <begin position="20"/>
        <end position="1053"/>
    </location>
</feature>
<sequence>MRVHNLLASLLGLAGLAIAAPTPQSSAIQLARDVFQPTVESELVPGAPPQCSTLDPEKWLIHVCGHHIITNLLGVNLLNHCTALSRAVAHEVTDTSQSDGIICYFYDGSNHCNSEHMISTINRHTEIPAPFGKRAGFVMCRRRQIGDVAEIEARGEDDSSPDLGSFVQPDESRALVSPVSNCITPDSRNHFLNICTEDSYGNAFPNRWIDTCVQLSPNVAHHVTIIVQKVGLMCKFYDDSNGCSGNVRYITRTKDKPHRFEPPAEFGNDLKYALCRRGEWKRDAVELELETHDEDVTLDMTIDQSTRTDTNEVTTSTKTQYLLARISSDITSSELKENSMYICTKLSDRVGRRVTHTTQHNFVACQFFALNCDGAPLLTLKSNMLGYLDQAISSDIGSQITHVKCGIYGFPHVSARDEDTSSEVAIPTASKADLPLIAKITSSTTSMDIDEGLADRCKKLNNHVAHDVKYTSLRHDIICVFYENNGCRAGRKPLVAIRPKDAAYSDEPMASDLGKKMTHVKCGIWNMPDETEMPHGSVDMYARDEDAFAAADIIYATDPDTADDSAITDVVYATHMYADTRVSSIEESALGQCYRLPNETIKQVTWIEQPQGYVCGYYQRDCQDGNVLRTLDTRKARWSYPTEPEVGMQIEYAMCKQSFDKRDGPVMSEGTVVNSPLSVGASSSVTLDLQILKPPALERVQLRIGEDLGNAHIRKVVSALNGCVDFPTPMYSDSIHSLEQSGRSECSFYSKPACPGAPVLHTLNPEEKDLKQPTELAQQINSAQCAVLESLEIPPASIQTRSEVLPQVKANDIQVTVGHSVSALSTSSLKVADLYICNEANLDPAHCTILHTLNQCIAFPGPFAYQTKVITQAKGSLCKYYTKPGCMDGDLYFSYMSNPTQDARLIGWGVEKLAGVWCGGTGATSTADISTVNTRTSIGSSTIGPSNLAKRGNPLYHWSTSPGFTSICRQRNFAFCTNNAVNALYQCVSFAPADQGPASMIQYAGVYCKWYADSGCASGEHKPYDFLDSRKGDVYADGLSRLYRSVKCEKDAW</sequence>
<dbReference type="EMBL" id="PEJP01000047">
    <property type="protein sequence ID" value="RYO48869.1"/>
    <property type="molecule type" value="Genomic_DNA"/>
</dbReference>
<evidence type="ECO:0000313" key="3">
    <source>
        <dbReference type="Proteomes" id="UP000293823"/>
    </source>
</evidence>
<protein>
    <recommendedName>
        <fullName evidence="4">Ig-like domain-containing protein</fullName>
    </recommendedName>
</protein>
<evidence type="ECO:0000313" key="2">
    <source>
        <dbReference type="EMBL" id="RYO48869.1"/>
    </source>
</evidence>
<feature type="signal peptide" evidence="1">
    <location>
        <begin position="1"/>
        <end position="19"/>
    </location>
</feature>
<evidence type="ECO:0008006" key="4">
    <source>
        <dbReference type="Google" id="ProtNLM"/>
    </source>
</evidence>
<comment type="caution">
    <text evidence="2">The sequence shown here is derived from an EMBL/GenBank/DDBJ whole genome shotgun (WGS) entry which is preliminary data.</text>
</comment>
<dbReference type="AlphaFoldDB" id="A0A4Q4QYI9"/>
<proteinExistence type="predicted"/>
<keyword evidence="1" id="KW-0732">Signal</keyword>
<dbReference type="OrthoDB" id="3683682at2759"/>
<dbReference type="Proteomes" id="UP000293823">
    <property type="component" value="Unassembled WGS sequence"/>
</dbReference>
<evidence type="ECO:0000256" key="1">
    <source>
        <dbReference type="SAM" id="SignalP"/>
    </source>
</evidence>
<keyword evidence="3" id="KW-1185">Reference proteome</keyword>
<gene>
    <name evidence="2" type="ORF">AA0113_g9891</name>
</gene>
<organism evidence="2 3">
    <name type="scientific">Alternaria arborescens</name>
    <dbReference type="NCBI Taxonomy" id="156630"/>
    <lineage>
        <taxon>Eukaryota</taxon>
        <taxon>Fungi</taxon>
        <taxon>Dikarya</taxon>
        <taxon>Ascomycota</taxon>
        <taxon>Pezizomycotina</taxon>
        <taxon>Dothideomycetes</taxon>
        <taxon>Pleosporomycetidae</taxon>
        <taxon>Pleosporales</taxon>
        <taxon>Pleosporineae</taxon>
        <taxon>Pleosporaceae</taxon>
        <taxon>Alternaria</taxon>
        <taxon>Alternaria sect. Alternaria</taxon>
    </lineage>
</organism>
<reference evidence="3" key="1">
    <citation type="journal article" date="2019" name="bioRxiv">
        <title>Genomics, evolutionary history and diagnostics of the Alternaria alternata species group including apple and Asian pear pathotypes.</title>
        <authorList>
            <person name="Armitage A.D."/>
            <person name="Cockerton H.M."/>
            <person name="Sreenivasaprasad S."/>
            <person name="Woodhall J.W."/>
            <person name="Lane C.R."/>
            <person name="Harrison R.J."/>
            <person name="Clarkson J.P."/>
        </authorList>
    </citation>
    <scope>NUCLEOTIDE SEQUENCE [LARGE SCALE GENOMIC DNA]</scope>
    <source>
        <strain evidence="3">RGR 97.0016</strain>
    </source>
</reference>
<name>A0A4Q4QYI9_9PLEO</name>